<reference evidence="4" key="1">
    <citation type="journal article" date="2021" name="PeerJ">
        <title>Extensive microbial diversity within the chicken gut microbiome revealed by metagenomics and culture.</title>
        <authorList>
            <person name="Gilroy R."/>
            <person name="Ravi A."/>
            <person name="Getino M."/>
            <person name="Pursley I."/>
            <person name="Horton D.L."/>
            <person name="Alikhan N.F."/>
            <person name="Baker D."/>
            <person name="Gharbi K."/>
            <person name="Hall N."/>
            <person name="Watson M."/>
            <person name="Adriaenssens E.M."/>
            <person name="Foster-Nyarko E."/>
            <person name="Jarju S."/>
            <person name="Secka A."/>
            <person name="Antonio M."/>
            <person name="Oren A."/>
            <person name="Chaudhuri R.R."/>
            <person name="La Ragione R."/>
            <person name="Hildebrand F."/>
            <person name="Pallen M.J."/>
        </authorList>
    </citation>
    <scope>NUCLEOTIDE SEQUENCE</scope>
    <source>
        <strain evidence="4">CHK183-1962</strain>
    </source>
</reference>
<dbReference type="PANTHER" id="PTHR43377:SF2">
    <property type="entry name" value="BINDING ROSSMANN FOLD OXIDOREDUCTASE, PUTATIVE (AFU_ORTHOLOGUE AFUA_4G00560)-RELATED"/>
    <property type="match status" value="1"/>
</dbReference>
<dbReference type="AlphaFoldDB" id="A0A9D1XC88"/>
<dbReference type="InterPro" id="IPR000683">
    <property type="entry name" value="Gfo/Idh/MocA-like_OxRdtase_N"/>
</dbReference>
<organism evidence="4 5">
    <name type="scientific">Candidatus Fusicatenibacter merdavium</name>
    <dbReference type="NCBI Taxonomy" id="2838600"/>
    <lineage>
        <taxon>Bacteria</taxon>
        <taxon>Bacillati</taxon>
        <taxon>Bacillota</taxon>
        <taxon>Clostridia</taxon>
        <taxon>Lachnospirales</taxon>
        <taxon>Lachnospiraceae</taxon>
        <taxon>Fusicatenibacter</taxon>
    </lineage>
</organism>
<reference evidence="4" key="2">
    <citation type="submission" date="2021-04" db="EMBL/GenBank/DDBJ databases">
        <authorList>
            <person name="Gilroy R."/>
        </authorList>
    </citation>
    <scope>NUCLEOTIDE SEQUENCE</scope>
    <source>
        <strain evidence="4">CHK183-1962</strain>
    </source>
</reference>
<dbReference type="Pfam" id="PF01408">
    <property type="entry name" value="GFO_IDH_MocA"/>
    <property type="match status" value="1"/>
</dbReference>
<feature type="domain" description="Gfo/Idh/MocA-like oxidoreductase C-terminal" evidence="3">
    <location>
        <begin position="142"/>
        <end position="419"/>
    </location>
</feature>
<comment type="similarity">
    <text evidence="1">Belongs to the Gfo/Idh/MocA family.</text>
</comment>
<sequence length="434" mass="48460">MNMRQLRVALAGLGSRGKDTYAKTAKLFPEKMKITAIADIDPAKVAEVAEEYEIPAENCFSSAEELLAQEKLADVMFITTQDQQHVGHAIPALKKGYDLLLEKPVSPDLDECRELLKTARECGRKVVVCHVLRYTPFYTKLKEILDAGRIGEVVTVMGIENVGYWHQAHSFVRGNWRNSDTTSPMILQKCCHDMDLLLWLTGKTAKSVHSFGSTYLFKPEMAPEGAALRCMDGCAAKADCPFDAEKIYLTNEKTGVEHGHTGWPCNVLTLHPTPESVREAIRKGPYGRCVYHCDNNVVDHQVVNICMTDGSTISFTMSGFTEKNSRYTKFMGTKGEITADLHENTIEVQEFGKAAEMIDVSKLSDDFSGHAGGDNRMVEEFLDMLIEGREPEKSMTTLERSLESHYIALAAERSRLEGGRVVEMEEMRQADDSL</sequence>
<evidence type="ECO:0000256" key="1">
    <source>
        <dbReference type="ARBA" id="ARBA00010928"/>
    </source>
</evidence>
<dbReference type="SUPFAM" id="SSF51735">
    <property type="entry name" value="NAD(P)-binding Rossmann-fold domains"/>
    <property type="match status" value="1"/>
</dbReference>
<dbReference type="InterPro" id="IPR004104">
    <property type="entry name" value="Gfo/Idh/MocA-like_OxRdtase_C"/>
</dbReference>
<evidence type="ECO:0000313" key="5">
    <source>
        <dbReference type="Proteomes" id="UP000886890"/>
    </source>
</evidence>
<dbReference type="Gene3D" id="3.40.50.720">
    <property type="entry name" value="NAD(P)-binding Rossmann-like Domain"/>
    <property type="match status" value="1"/>
</dbReference>
<evidence type="ECO:0000313" key="4">
    <source>
        <dbReference type="EMBL" id="HIX76839.1"/>
    </source>
</evidence>
<dbReference type="EMBL" id="DXEK01000072">
    <property type="protein sequence ID" value="HIX76839.1"/>
    <property type="molecule type" value="Genomic_DNA"/>
</dbReference>
<dbReference type="InterPro" id="IPR051450">
    <property type="entry name" value="Gfo/Idh/MocA_Oxidoreductases"/>
</dbReference>
<dbReference type="Proteomes" id="UP000886890">
    <property type="component" value="Unassembled WGS sequence"/>
</dbReference>
<dbReference type="Gene3D" id="3.30.360.10">
    <property type="entry name" value="Dihydrodipicolinate Reductase, domain 2"/>
    <property type="match status" value="1"/>
</dbReference>
<name>A0A9D1XC88_9FIRM</name>
<protein>
    <submittedName>
        <fullName evidence="4">Gfo/Idh/MocA family oxidoreductase</fullName>
    </submittedName>
</protein>
<dbReference type="Pfam" id="PF02894">
    <property type="entry name" value="GFO_IDH_MocA_C"/>
    <property type="match status" value="1"/>
</dbReference>
<proteinExistence type="inferred from homology"/>
<comment type="caution">
    <text evidence="4">The sequence shown here is derived from an EMBL/GenBank/DDBJ whole genome shotgun (WGS) entry which is preliminary data.</text>
</comment>
<evidence type="ECO:0000259" key="3">
    <source>
        <dbReference type="Pfam" id="PF02894"/>
    </source>
</evidence>
<dbReference type="GO" id="GO:0000166">
    <property type="term" value="F:nucleotide binding"/>
    <property type="evidence" value="ECO:0007669"/>
    <property type="project" value="InterPro"/>
</dbReference>
<evidence type="ECO:0000259" key="2">
    <source>
        <dbReference type="Pfam" id="PF01408"/>
    </source>
</evidence>
<dbReference type="PANTHER" id="PTHR43377">
    <property type="entry name" value="BILIVERDIN REDUCTASE A"/>
    <property type="match status" value="1"/>
</dbReference>
<dbReference type="InterPro" id="IPR036291">
    <property type="entry name" value="NAD(P)-bd_dom_sf"/>
</dbReference>
<accession>A0A9D1XC88</accession>
<gene>
    <name evidence="4" type="ORF">H9734_04490</name>
</gene>
<feature type="domain" description="Gfo/Idh/MocA-like oxidoreductase N-terminal" evidence="2">
    <location>
        <begin position="6"/>
        <end position="129"/>
    </location>
</feature>
<dbReference type="SUPFAM" id="SSF55347">
    <property type="entry name" value="Glyceraldehyde-3-phosphate dehydrogenase-like, C-terminal domain"/>
    <property type="match status" value="1"/>
</dbReference>